<evidence type="ECO:0000256" key="1">
    <source>
        <dbReference type="ARBA" id="ARBA00008814"/>
    </source>
</evidence>
<dbReference type="Gene3D" id="3.40.50.1980">
    <property type="entry name" value="Nitrogenase molybdenum iron protein domain"/>
    <property type="match status" value="2"/>
</dbReference>
<dbReference type="PANTHER" id="PTHR30535:SF36">
    <property type="entry name" value="HIGH-AFFINITY HEME UPTAKE SYSTEM PROTEIN ISDE"/>
    <property type="match status" value="1"/>
</dbReference>
<comment type="caution">
    <text evidence="3">The sequence shown here is derived from an EMBL/GenBank/DDBJ whole genome shotgun (WGS) entry which is preliminary data.</text>
</comment>
<reference evidence="3 4" key="1">
    <citation type="submission" date="2011-04" db="EMBL/GenBank/DDBJ databases">
        <authorList>
            <person name="Harkins D.M."/>
            <person name="Madupu R."/>
            <person name="Durkin A.S."/>
            <person name="Torralba M."/>
            <person name="Methe B."/>
            <person name="Sutton G.G."/>
            <person name="Nelson K.E."/>
        </authorList>
    </citation>
    <scope>NUCLEOTIDE SEQUENCE [LARGE SCALE GENOMIC DNA]</scope>
    <source>
        <strain evidence="3 4">UPII 199-6</strain>
    </source>
</reference>
<dbReference type="PANTHER" id="PTHR30535">
    <property type="entry name" value="VITAMIN B12-BINDING PROTEIN"/>
    <property type="match status" value="1"/>
</dbReference>
<dbReference type="Proteomes" id="UP000004018">
    <property type="component" value="Unassembled WGS sequence"/>
</dbReference>
<dbReference type="InterPro" id="IPR002491">
    <property type="entry name" value="ABC_transptr_periplasmic_BD"/>
</dbReference>
<dbReference type="PROSITE" id="PS50983">
    <property type="entry name" value="FE_B12_PBP"/>
    <property type="match status" value="1"/>
</dbReference>
<sequence>MKKVILGIVVIVLVCVIGGAVYRQQGVTQASTAAMRTVTDSTGTKVQIPMHPKRVVFLNVSNMDLYVTAGGTAAIAGKPTSHAMSPELQKAVAQVPEVGIIHSPNVEKIISLKPDLVVGINVPFHNQIRKTLQDNGIPLYINSLDNYEDTIKTLQFFGSLTGDEKGTQEKIKAIDAKCHAVETLKNGRASPKTLIIFSSPASNNMATANSFSGDVLRRMGGTNIADFDASLSAPYVPLSMEYVVKQNPDIIFIISMGTSAQMNDEFRHQMQVASSWRQVKAVRDHRIYELPMDLFTVNPGSRIGDAMLYMAHCLYGRGESS</sequence>
<dbReference type="RefSeq" id="WP_007391139.1">
    <property type="nucleotide sequence ID" value="NZ_AFIJ01000029.1"/>
</dbReference>
<keyword evidence="4" id="KW-1185">Reference proteome</keyword>
<name>A0ABN0CZN8_9FIRM</name>
<gene>
    <name evidence="3" type="ORF">HMPREF1039_0758</name>
</gene>
<proteinExistence type="inferred from homology"/>
<organism evidence="3 4">
    <name type="scientific">Megasphaera lornae</name>
    <dbReference type="NCBI Taxonomy" id="1000568"/>
    <lineage>
        <taxon>Bacteria</taxon>
        <taxon>Bacillati</taxon>
        <taxon>Bacillota</taxon>
        <taxon>Negativicutes</taxon>
        <taxon>Veillonellales</taxon>
        <taxon>Veillonellaceae</taxon>
        <taxon>Megasphaera</taxon>
    </lineage>
</organism>
<feature type="domain" description="Fe/B12 periplasmic-binding" evidence="2">
    <location>
        <begin position="54"/>
        <end position="318"/>
    </location>
</feature>
<evidence type="ECO:0000259" key="2">
    <source>
        <dbReference type="PROSITE" id="PS50983"/>
    </source>
</evidence>
<protein>
    <submittedName>
        <fullName evidence="3">Periplasmic binding protein</fullName>
    </submittedName>
</protein>
<evidence type="ECO:0000313" key="4">
    <source>
        <dbReference type="Proteomes" id="UP000004018"/>
    </source>
</evidence>
<accession>A0ABN0CZN8</accession>
<evidence type="ECO:0000313" key="3">
    <source>
        <dbReference type="EMBL" id="EGL40276.1"/>
    </source>
</evidence>
<dbReference type="EMBL" id="AFIJ01000029">
    <property type="protein sequence ID" value="EGL40276.1"/>
    <property type="molecule type" value="Genomic_DNA"/>
</dbReference>
<dbReference type="InterPro" id="IPR050902">
    <property type="entry name" value="ABC_Transporter_SBP"/>
</dbReference>
<comment type="similarity">
    <text evidence="1">Belongs to the bacterial solute-binding protein 8 family.</text>
</comment>
<dbReference type="SUPFAM" id="SSF53807">
    <property type="entry name" value="Helical backbone' metal receptor"/>
    <property type="match status" value="1"/>
</dbReference>
<dbReference type="Pfam" id="PF01497">
    <property type="entry name" value="Peripla_BP_2"/>
    <property type="match status" value="1"/>
</dbReference>